<dbReference type="VEuPathDB" id="FungiDB:ASPTUDRAFT_147859"/>
<evidence type="ECO:0000313" key="1">
    <source>
        <dbReference type="EMBL" id="OJI84335.1"/>
    </source>
</evidence>
<dbReference type="AlphaFoldDB" id="A0A1L9N5C9"/>
<gene>
    <name evidence="1" type="ORF">ASPTUDRAFT_147859</name>
</gene>
<evidence type="ECO:0000313" key="2">
    <source>
        <dbReference type="Proteomes" id="UP000184304"/>
    </source>
</evidence>
<protein>
    <submittedName>
        <fullName evidence="1">Uncharacterized protein</fullName>
    </submittedName>
</protein>
<proteinExistence type="predicted"/>
<dbReference type="EMBL" id="KV878203">
    <property type="protein sequence ID" value="OJI84335.1"/>
    <property type="molecule type" value="Genomic_DNA"/>
</dbReference>
<accession>A0A1L9N5C9</accession>
<dbReference type="Proteomes" id="UP000184304">
    <property type="component" value="Unassembled WGS sequence"/>
</dbReference>
<keyword evidence="2" id="KW-1185">Reference proteome</keyword>
<reference evidence="2" key="1">
    <citation type="journal article" date="2017" name="Genome Biol.">
        <title>Comparative genomics reveals high biological diversity and specific adaptations in the industrially and medically important fungal genus Aspergillus.</title>
        <authorList>
            <person name="de Vries R.P."/>
            <person name="Riley R."/>
            <person name="Wiebenga A."/>
            <person name="Aguilar-Osorio G."/>
            <person name="Amillis S."/>
            <person name="Uchima C.A."/>
            <person name="Anderluh G."/>
            <person name="Asadollahi M."/>
            <person name="Askin M."/>
            <person name="Barry K."/>
            <person name="Battaglia E."/>
            <person name="Bayram O."/>
            <person name="Benocci T."/>
            <person name="Braus-Stromeyer S.A."/>
            <person name="Caldana C."/>
            <person name="Canovas D."/>
            <person name="Cerqueira G.C."/>
            <person name="Chen F."/>
            <person name="Chen W."/>
            <person name="Choi C."/>
            <person name="Clum A."/>
            <person name="Dos Santos R.A."/>
            <person name="Damasio A.R."/>
            <person name="Diallinas G."/>
            <person name="Emri T."/>
            <person name="Fekete E."/>
            <person name="Flipphi M."/>
            <person name="Freyberg S."/>
            <person name="Gallo A."/>
            <person name="Gournas C."/>
            <person name="Habgood R."/>
            <person name="Hainaut M."/>
            <person name="Harispe M.L."/>
            <person name="Henrissat B."/>
            <person name="Hilden K.S."/>
            <person name="Hope R."/>
            <person name="Hossain A."/>
            <person name="Karabika E."/>
            <person name="Karaffa L."/>
            <person name="Karanyi Z."/>
            <person name="Krasevec N."/>
            <person name="Kuo A."/>
            <person name="Kusch H."/>
            <person name="LaButti K."/>
            <person name="Lagendijk E.L."/>
            <person name="Lapidus A."/>
            <person name="Levasseur A."/>
            <person name="Lindquist E."/>
            <person name="Lipzen A."/>
            <person name="Logrieco A.F."/>
            <person name="MacCabe A."/>
            <person name="Maekelae M.R."/>
            <person name="Malavazi I."/>
            <person name="Melin P."/>
            <person name="Meyer V."/>
            <person name="Mielnichuk N."/>
            <person name="Miskei M."/>
            <person name="Molnar A.P."/>
            <person name="Mule G."/>
            <person name="Ngan C.Y."/>
            <person name="Orejas M."/>
            <person name="Orosz E."/>
            <person name="Ouedraogo J.P."/>
            <person name="Overkamp K.M."/>
            <person name="Park H.-S."/>
            <person name="Perrone G."/>
            <person name="Piumi F."/>
            <person name="Punt P.J."/>
            <person name="Ram A.F."/>
            <person name="Ramon A."/>
            <person name="Rauscher S."/>
            <person name="Record E."/>
            <person name="Riano-Pachon D.M."/>
            <person name="Robert V."/>
            <person name="Roehrig J."/>
            <person name="Ruller R."/>
            <person name="Salamov A."/>
            <person name="Salih N.S."/>
            <person name="Samson R.A."/>
            <person name="Sandor E."/>
            <person name="Sanguinetti M."/>
            <person name="Schuetze T."/>
            <person name="Sepcic K."/>
            <person name="Shelest E."/>
            <person name="Sherlock G."/>
            <person name="Sophianopoulou V."/>
            <person name="Squina F.M."/>
            <person name="Sun H."/>
            <person name="Susca A."/>
            <person name="Todd R.B."/>
            <person name="Tsang A."/>
            <person name="Unkles S.E."/>
            <person name="van de Wiele N."/>
            <person name="van Rossen-Uffink D."/>
            <person name="Oliveira J.V."/>
            <person name="Vesth T.C."/>
            <person name="Visser J."/>
            <person name="Yu J.-H."/>
            <person name="Zhou M."/>
            <person name="Andersen M.R."/>
            <person name="Archer D.B."/>
            <person name="Baker S.E."/>
            <person name="Benoit I."/>
            <person name="Brakhage A.A."/>
            <person name="Braus G.H."/>
            <person name="Fischer R."/>
            <person name="Frisvad J.C."/>
            <person name="Goldman G.H."/>
            <person name="Houbraken J."/>
            <person name="Oakley B."/>
            <person name="Pocsi I."/>
            <person name="Scazzocchio C."/>
            <person name="Seiboth B."/>
            <person name="vanKuyk P.A."/>
            <person name="Wortman J."/>
            <person name="Dyer P.S."/>
            <person name="Grigoriev I.V."/>
        </authorList>
    </citation>
    <scope>NUCLEOTIDE SEQUENCE [LARGE SCALE GENOMIC DNA]</scope>
    <source>
        <strain evidence="2">CBS 134.48</strain>
    </source>
</reference>
<sequence length="107" mass="12143">MWDGQIYDCSNHCLTSVRNQESPGMVLLCGCGPYSSGFYLVVSIPFIQAASLKLITVLLGTCQKLSCERIIYISFGWQTCTFQIQWLPWTSQIRVIYPLRPILCLIC</sequence>
<organism evidence="1 2">
    <name type="scientific">Aspergillus tubingensis (strain CBS 134.48)</name>
    <dbReference type="NCBI Taxonomy" id="767770"/>
    <lineage>
        <taxon>Eukaryota</taxon>
        <taxon>Fungi</taxon>
        <taxon>Dikarya</taxon>
        <taxon>Ascomycota</taxon>
        <taxon>Pezizomycotina</taxon>
        <taxon>Eurotiomycetes</taxon>
        <taxon>Eurotiomycetidae</taxon>
        <taxon>Eurotiales</taxon>
        <taxon>Aspergillaceae</taxon>
        <taxon>Aspergillus</taxon>
        <taxon>Aspergillus subgen. Circumdati</taxon>
    </lineage>
</organism>
<name>A0A1L9N5C9_ASPTC</name>